<dbReference type="InterPro" id="IPR018392">
    <property type="entry name" value="LysM"/>
</dbReference>
<keyword evidence="1" id="KW-0732">Signal</keyword>
<keyword evidence="4" id="KW-1185">Reference proteome</keyword>
<dbReference type="Proteomes" id="UP000756132">
    <property type="component" value="Chromosome 9"/>
</dbReference>
<evidence type="ECO:0000256" key="1">
    <source>
        <dbReference type="SAM" id="SignalP"/>
    </source>
</evidence>
<dbReference type="AlphaFoldDB" id="A0A9Q8PG18"/>
<name>A0A9Q8PG18_PASFU</name>
<dbReference type="CDD" id="cd00118">
    <property type="entry name" value="LysM"/>
    <property type="match status" value="1"/>
</dbReference>
<dbReference type="InterPro" id="IPR036779">
    <property type="entry name" value="LysM_dom_sf"/>
</dbReference>
<dbReference type="OrthoDB" id="5985073at2759"/>
<dbReference type="SMART" id="SM00257">
    <property type="entry name" value="LysM"/>
    <property type="match status" value="1"/>
</dbReference>
<evidence type="ECO:0000259" key="2">
    <source>
        <dbReference type="PROSITE" id="PS51782"/>
    </source>
</evidence>
<accession>A0A9Q8PG18</accession>
<reference evidence="3" key="1">
    <citation type="submission" date="2021-12" db="EMBL/GenBank/DDBJ databases">
        <authorList>
            <person name="Zaccaron A."/>
            <person name="Stergiopoulos I."/>
        </authorList>
    </citation>
    <scope>NUCLEOTIDE SEQUENCE</scope>
    <source>
        <strain evidence="3">Race5_Kim</strain>
    </source>
</reference>
<dbReference type="SUPFAM" id="SSF54106">
    <property type="entry name" value="LysM domain"/>
    <property type="match status" value="1"/>
</dbReference>
<dbReference type="Pfam" id="PF01476">
    <property type="entry name" value="LysM"/>
    <property type="match status" value="1"/>
</dbReference>
<feature type="signal peptide" evidence="1">
    <location>
        <begin position="1"/>
        <end position="24"/>
    </location>
</feature>
<organism evidence="3 4">
    <name type="scientific">Passalora fulva</name>
    <name type="common">Tomato leaf mold</name>
    <name type="synonym">Cladosporium fulvum</name>
    <dbReference type="NCBI Taxonomy" id="5499"/>
    <lineage>
        <taxon>Eukaryota</taxon>
        <taxon>Fungi</taxon>
        <taxon>Dikarya</taxon>
        <taxon>Ascomycota</taxon>
        <taxon>Pezizomycotina</taxon>
        <taxon>Dothideomycetes</taxon>
        <taxon>Dothideomycetidae</taxon>
        <taxon>Mycosphaerellales</taxon>
        <taxon>Mycosphaerellaceae</taxon>
        <taxon>Fulvia</taxon>
    </lineage>
</organism>
<dbReference type="PROSITE" id="PS51782">
    <property type="entry name" value="LYSM"/>
    <property type="match status" value="1"/>
</dbReference>
<gene>
    <name evidence="3" type="ORF">CLAFUR5_08860</name>
</gene>
<reference evidence="3" key="2">
    <citation type="journal article" date="2022" name="Microb. Genom.">
        <title>A chromosome-scale genome assembly of the tomato pathogen Cladosporium fulvum reveals a compartmentalized genome architecture and the presence of a dispensable chromosome.</title>
        <authorList>
            <person name="Zaccaron A.Z."/>
            <person name="Chen L.H."/>
            <person name="Samaras A."/>
            <person name="Stergiopoulos I."/>
        </authorList>
    </citation>
    <scope>NUCLEOTIDE SEQUENCE</scope>
    <source>
        <strain evidence="3">Race5_Kim</strain>
    </source>
</reference>
<dbReference type="EMBL" id="CP090171">
    <property type="protein sequence ID" value="UJO21831.1"/>
    <property type="molecule type" value="Genomic_DNA"/>
</dbReference>
<evidence type="ECO:0000313" key="4">
    <source>
        <dbReference type="Proteomes" id="UP000756132"/>
    </source>
</evidence>
<feature type="chain" id="PRO_5040303475" description="LysM domain-containing protein" evidence="1">
    <location>
        <begin position="25"/>
        <end position="276"/>
    </location>
</feature>
<protein>
    <recommendedName>
        <fullName evidence="2">LysM domain-containing protein</fullName>
    </recommendedName>
</protein>
<dbReference type="Gene3D" id="3.10.350.10">
    <property type="entry name" value="LysM domain"/>
    <property type="match status" value="1"/>
</dbReference>
<dbReference type="KEGG" id="ffu:CLAFUR5_08860"/>
<proteinExistence type="predicted"/>
<dbReference type="RefSeq" id="XP_047766197.1">
    <property type="nucleotide sequence ID" value="XM_047908008.1"/>
</dbReference>
<feature type="domain" description="LysM" evidence="2">
    <location>
        <begin position="222"/>
        <end position="267"/>
    </location>
</feature>
<evidence type="ECO:0000313" key="3">
    <source>
        <dbReference type="EMBL" id="UJO21831.1"/>
    </source>
</evidence>
<sequence>MALTGSHLLPLLVVLGSTIAQVCTQRFRGGSMWPEMPGLGPKCVAALNSPVACPEFLVDWSVPGATPSFDHLNVLCTNECLDSLKSAQKHIEESCTADTEVILSEGTTYPAIWVVDRYLYIFSTACLKSFSGQFCHSKSAATTTPTGSPEEVECSSCALGSMSLQLSSPFGFSNASAEAFETLLTRCGVSNYTFDPPRQYALDLPAKTNMKATASPVKQCTALYTIQEGDTCNSIAFAHDVSTVNLINANNLDYTCTLLHFRKSLCIPETCDVYKA</sequence>
<dbReference type="GeneID" id="71988738"/>